<keyword evidence="5" id="KW-0560">Oxidoreductase</keyword>
<dbReference type="GO" id="GO:0003995">
    <property type="term" value="F:acyl-CoA dehydrogenase activity"/>
    <property type="evidence" value="ECO:0007669"/>
    <property type="project" value="TreeGrafter"/>
</dbReference>
<evidence type="ECO:0000313" key="9">
    <source>
        <dbReference type="Proteomes" id="UP001174909"/>
    </source>
</evidence>
<dbReference type="InterPro" id="IPR009075">
    <property type="entry name" value="AcylCo_DH/oxidase_C"/>
</dbReference>
<dbReference type="SUPFAM" id="SSF47203">
    <property type="entry name" value="Acyl-CoA dehydrogenase C-terminal domain-like"/>
    <property type="match status" value="1"/>
</dbReference>
<dbReference type="InterPro" id="IPR009100">
    <property type="entry name" value="AcylCoA_DH/oxidase_NM_dom_sf"/>
</dbReference>
<organism evidence="8 9">
    <name type="scientific">Geodia barretti</name>
    <name type="common">Barrett's horny sponge</name>
    <dbReference type="NCBI Taxonomy" id="519541"/>
    <lineage>
        <taxon>Eukaryota</taxon>
        <taxon>Metazoa</taxon>
        <taxon>Porifera</taxon>
        <taxon>Demospongiae</taxon>
        <taxon>Heteroscleromorpha</taxon>
        <taxon>Tetractinellida</taxon>
        <taxon>Astrophorina</taxon>
        <taxon>Geodiidae</taxon>
        <taxon>Geodia</taxon>
    </lineage>
</organism>
<comment type="caution">
    <text evidence="8">The sequence shown here is derived from an EMBL/GenBank/DDBJ whole genome shotgun (WGS) entry which is preliminary data.</text>
</comment>
<evidence type="ECO:0000256" key="4">
    <source>
        <dbReference type="ARBA" id="ARBA00022827"/>
    </source>
</evidence>
<evidence type="ECO:0000313" key="8">
    <source>
        <dbReference type="EMBL" id="CAI8039897.1"/>
    </source>
</evidence>
<keyword evidence="4" id="KW-0274">FAD</keyword>
<dbReference type="InterPro" id="IPR013786">
    <property type="entry name" value="AcylCoA_DH/ox_N"/>
</dbReference>
<dbReference type="Pfam" id="PF02771">
    <property type="entry name" value="Acyl-CoA_dh_N"/>
    <property type="match status" value="1"/>
</dbReference>
<dbReference type="SUPFAM" id="SSF56645">
    <property type="entry name" value="Acyl-CoA dehydrogenase NM domain-like"/>
    <property type="match status" value="1"/>
</dbReference>
<dbReference type="InterPro" id="IPR046373">
    <property type="entry name" value="Acyl-CoA_Oxase/DH_mid-dom_sf"/>
</dbReference>
<gene>
    <name evidence="8" type="ORF">GBAR_LOCUS22244</name>
</gene>
<comment type="cofactor">
    <cofactor evidence="1">
        <name>FAD</name>
        <dbReference type="ChEBI" id="CHEBI:57692"/>
    </cofactor>
</comment>
<evidence type="ECO:0000256" key="3">
    <source>
        <dbReference type="ARBA" id="ARBA00022630"/>
    </source>
</evidence>
<dbReference type="CDD" id="cd00567">
    <property type="entry name" value="ACAD"/>
    <property type="match status" value="1"/>
</dbReference>
<evidence type="ECO:0000256" key="1">
    <source>
        <dbReference type="ARBA" id="ARBA00001974"/>
    </source>
</evidence>
<evidence type="ECO:0000259" key="7">
    <source>
        <dbReference type="Pfam" id="PF02771"/>
    </source>
</evidence>
<comment type="similarity">
    <text evidence="2">Belongs to the acyl-CoA dehydrogenase family.</text>
</comment>
<dbReference type="Gene3D" id="1.20.140.10">
    <property type="entry name" value="Butyryl-CoA Dehydrogenase, subunit A, domain 3"/>
    <property type="match status" value="1"/>
</dbReference>
<proteinExistence type="inferred from homology"/>
<feature type="domain" description="Acyl-CoA dehydrogenase/oxidase N-terminal" evidence="7">
    <location>
        <begin position="6"/>
        <end position="117"/>
    </location>
</feature>
<evidence type="ECO:0000259" key="6">
    <source>
        <dbReference type="Pfam" id="PF00441"/>
    </source>
</evidence>
<dbReference type="AlphaFoldDB" id="A0AA35X6V9"/>
<dbReference type="EMBL" id="CASHTH010003070">
    <property type="protein sequence ID" value="CAI8039897.1"/>
    <property type="molecule type" value="Genomic_DNA"/>
</dbReference>
<reference evidence="8" key="1">
    <citation type="submission" date="2023-03" db="EMBL/GenBank/DDBJ databases">
        <authorList>
            <person name="Steffen K."/>
            <person name="Cardenas P."/>
        </authorList>
    </citation>
    <scope>NUCLEOTIDE SEQUENCE</scope>
</reference>
<dbReference type="InterPro" id="IPR036250">
    <property type="entry name" value="AcylCo_DH-like_C"/>
</dbReference>
<dbReference type="InterPro" id="IPR037069">
    <property type="entry name" value="AcylCoA_DH/ox_N_sf"/>
</dbReference>
<dbReference type="Pfam" id="PF00441">
    <property type="entry name" value="Acyl-CoA_dh_1"/>
    <property type="match status" value="1"/>
</dbReference>
<feature type="domain" description="Acyl-CoA dehydrogenase/oxidase C-terminal" evidence="6">
    <location>
        <begin position="226"/>
        <end position="375"/>
    </location>
</feature>
<dbReference type="Gene3D" id="2.40.110.10">
    <property type="entry name" value="Butyryl-CoA Dehydrogenase, subunit A, domain 2"/>
    <property type="match status" value="1"/>
</dbReference>
<dbReference type="Proteomes" id="UP001174909">
    <property type="component" value="Unassembled WGS sequence"/>
</dbReference>
<name>A0AA35X6V9_GEOBA</name>
<dbReference type="PANTHER" id="PTHR43884">
    <property type="entry name" value="ACYL-COA DEHYDROGENASE"/>
    <property type="match status" value="1"/>
</dbReference>
<accession>A0AA35X6V9</accession>
<evidence type="ECO:0000256" key="2">
    <source>
        <dbReference type="ARBA" id="ARBA00009347"/>
    </source>
</evidence>
<evidence type="ECO:0000256" key="5">
    <source>
        <dbReference type="ARBA" id="ARBA00023002"/>
    </source>
</evidence>
<keyword evidence="3" id="KW-0285">Flavoprotein</keyword>
<sequence>MNVLPTEEELMVKNAAREFLDGECPPGLARAIEQDVRGYSVELWEQMASLGWFGISLPEAYGGGGLPVTYLGLLLEECGRAIAPVPFHSTATAALAVVNHGSDEQKQSILPRVARGDLIMTWAIPERDPRLRADAIQCRGEVDGDSLVINGIKHFVDNFAAAELVVMALRTAAPTDDSAGITLAIVPANSAGITETRLTTLAKDSQSKIALDNVRIPLSNVIGEVNAGWPATSEMLDTGTALLCAQIIGAARKDAEMAIEYAKNRVAFGRPLAGFQSIQHLCADMIVWVDGAQLLTYEALWKLDAGLPYSVEVSQAKAFTNDKCQATVRSSQQIHGGIGFMMEFDLHLWYRRVTAWTMRMGTSFEHRARVARSLLAQPGRVRLGMNIEAVA</sequence>
<dbReference type="GO" id="GO:0050660">
    <property type="term" value="F:flavin adenine dinucleotide binding"/>
    <property type="evidence" value="ECO:0007669"/>
    <property type="project" value="InterPro"/>
</dbReference>
<protein>
    <submittedName>
        <fullName evidence="8">Probable acyl-CoA dehydrogenase YngJ</fullName>
    </submittedName>
</protein>
<dbReference type="PANTHER" id="PTHR43884:SF20">
    <property type="entry name" value="ACYL-COA DEHYDROGENASE FADE28"/>
    <property type="match status" value="1"/>
</dbReference>
<dbReference type="Gene3D" id="1.10.540.10">
    <property type="entry name" value="Acyl-CoA dehydrogenase/oxidase, N-terminal domain"/>
    <property type="match status" value="1"/>
</dbReference>
<keyword evidence="9" id="KW-1185">Reference proteome</keyword>